<dbReference type="GO" id="GO:0005829">
    <property type="term" value="C:cytosol"/>
    <property type="evidence" value="ECO:0007669"/>
    <property type="project" value="TreeGrafter"/>
</dbReference>
<organism evidence="4 5">
    <name type="scientific">Allopontixanthobacter sediminis</name>
    <dbReference type="NCBI Taxonomy" id="1689985"/>
    <lineage>
        <taxon>Bacteria</taxon>
        <taxon>Pseudomonadati</taxon>
        <taxon>Pseudomonadota</taxon>
        <taxon>Alphaproteobacteria</taxon>
        <taxon>Sphingomonadales</taxon>
        <taxon>Erythrobacteraceae</taxon>
        <taxon>Allopontixanthobacter</taxon>
    </lineage>
</organism>
<comment type="caution">
    <text evidence="4">The sequence shown here is derived from an EMBL/GenBank/DDBJ whole genome shotgun (WGS) entry which is preliminary data.</text>
</comment>
<accession>A0A845B1F6</accession>
<dbReference type="InterPro" id="IPR031100">
    <property type="entry name" value="LOG_fam"/>
</dbReference>
<dbReference type="EMBL" id="WTYL01000002">
    <property type="protein sequence ID" value="MXP44088.1"/>
    <property type="molecule type" value="Genomic_DNA"/>
</dbReference>
<dbReference type="EC" id="3.2.2.4" evidence="2"/>
<dbReference type="InterPro" id="IPR052341">
    <property type="entry name" value="LOG_family_nucleotidases"/>
</dbReference>
<dbReference type="RefSeq" id="WP_160755733.1">
    <property type="nucleotide sequence ID" value="NZ_WTYL01000002.1"/>
</dbReference>
<evidence type="ECO:0000256" key="1">
    <source>
        <dbReference type="ARBA" id="ARBA00000274"/>
    </source>
</evidence>
<dbReference type="PANTHER" id="PTHR43393:SF3">
    <property type="entry name" value="LYSINE DECARBOXYLASE-LIKE PROTEIN"/>
    <property type="match status" value="1"/>
</dbReference>
<dbReference type="SUPFAM" id="SSF102405">
    <property type="entry name" value="MCP/YpsA-like"/>
    <property type="match status" value="1"/>
</dbReference>
<gene>
    <name evidence="4" type="ORF">GRI65_06435</name>
</gene>
<dbReference type="AlphaFoldDB" id="A0A845B1F6"/>
<evidence type="ECO:0000313" key="5">
    <source>
        <dbReference type="Proteomes" id="UP000431922"/>
    </source>
</evidence>
<dbReference type="Pfam" id="PF03641">
    <property type="entry name" value="Lysine_decarbox"/>
    <property type="match status" value="1"/>
</dbReference>
<name>A0A845B1F6_9SPHN</name>
<evidence type="ECO:0000256" key="2">
    <source>
        <dbReference type="ARBA" id="ARBA00011985"/>
    </source>
</evidence>
<reference evidence="4 5" key="1">
    <citation type="submission" date="2019-12" db="EMBL/GenBank/DDBJ databases">
        <title>Genomic-based taxomic classification of the family Erythrobacteraceae.</title>
        <authorList>
            <person name="Xu L."/>
        </authorList>
    </citation>
    <scope>NUCLEOTIDE SEQUENCE [LARGE SCALE GENOMIC DNA]</scope>
    <source>
        <strain evidence="4 5">KCTC 42453</strain>
    </source>
</reference>
<comment type="catalytic activity">
    <reaction evidence="1">
        <text>AMP + H2O = D-ribose 5-phosphate + adenine</text>
        <dbReference type="Rhea" id="RHEA:20129"/>
        <dbReference type="ChEBI" id="CHEBI:15377"/>
        <dbReference type="ChEBI" id="CHEBI:16708"/>
        <dbReference type="ChEBI" id="CHEBI:78346"/>
        <dbReference type="ChEBI" id="CHEBI:456215"/>
        <dbReference type="EC" id="3.2.2.4"/>
    </reaction>
</comment>
<sequence>MTEEENEHDLSNRRFYPASVEAKTAVSMPKQTPQTRHPAYRLAFQDDDFLLREELRPVRFQLELLKPEMLLEEAGVGSTLVMYGSARIPSPAQAELLVANAPADRKAVAEKLAEKSKYYQEAYNLGRLVSEKAIVEDGKRQFVICSGGGPSIMEAANHGASDAGAESIGLNIALPHEQAPNSYVTPYLSFQFHYFALRKMHFLLRARAVAVFPGGFGTLDEFLELLTLIQTGKMKPIPVLLFGKEFWTRVVNFEALAEEGTINPADLDLFRWCETAEDAWCHIAEFYDLEC</sequence>
<protein>
    <recommendedName>
        <fullName evidence="3">AMP nucleosidase</fullName>
        <ecNumber evidence="2">3.2.2.4</ecNumber>
    </recommendedName>
    <alternativeName>
        <fullName evidence="3">AMP nucleosidase</fullName>
    </alternativeName>
</protein>
<proteinExistence type="predicted"/>
<keyword evidence="5" id="KW-1185">Reference proteome</keyword>
<dbReference type="Gene3D" id="3.40.50.450">
    <property type="match status" value="1"/>
</dbReference>
<dbReference type="GO" id="GO:0008714">
    <property type="term" value="F:AMP nucleosidase activity"/>
    <property type="evidence" value="ECO:0007669"/>
    <property type="project" value="UniProtKB-EC"/>
</dbReference>
<dbReference type="PANTHER" id="PTHR43393">
    <property type="entry name" value="CYTOKININ RIBOSIDE 5'-MONOPHOSPHATE PHOSPHORIBOHYDROLASE"/>
    <property type="match status" value="1"/>
</dbReference>
<evidence type="ECO:0000313" key="4">
    <source>
        <dbReference type="EMBL" id="MXP44088.1"/>
    </source>
</evidence>
<dbReference type="Proteomes" id="UP000431922">
    <property type="component" value="Unassembled WGS sequence"/>
</dbReference>
<dbReference type="OrthoDB" id="9801098at2"/>
<evidence type="ECO:0000256" key="3">
    <source>
        <dbReference type="ARBA" id="ARBA00031983"/>
    </source>
</evidence>